<dbReference type="AlphaFoldDB" id="A0A814BVN1"/>
<organism evidence="1 2">
    <name type="scientific">Rotaria sordida</name>
    <dbReference type="NCBI Taxonomy" id="392033"/>
    <lineage>
        <taxon>Eukaryota</taxon>
        <taxon>Metazoa</taxon>
        <taxon>Spiralia</taxon>
        <taxon>Gnathifera</taxon>
        <taxon>Rotifera</taxon>
        <taxon>Eurotatoria</taxon>
        <taxon>Bdelloidea</taxon>
        <taxon>Philodinida</taxon>
        <taxon>Philodinidae</taxon>
        <taxon>Rotaria</taxon>
    </lineage>
</organism>
<dbReference type="Proteomes" id="UP000663864">
    <property type="component" value="Unassembled WGS sequence"/>
</dbReference>
<name>A0A814BVN1_9BILA</name>
<comment type="caution">
    <text evidence="1">The sequence shown here is derived from an EMBL/GenBank/DDBJ whole genome shotgun (WGS) entry which is preliminary data.</text>
</comment>
<reference evidence="1" key="1">
    <citation type="submission" date="2021-02" db="EMBL/GenBank/DDBJ databases">
        <authorList>
            <person name="Nowell W R."/>
        </authorList>
    </citation>
    <scope>NUCLEOTIDE SEQUENCE</scope>
</reference>
<evidence type="ECO:0000313" key="2">
    <source>
        <dbReference type="Proteomes" id="UP000663864"/>
    </source>
</evidence>
<protein>
    <submittedName>
        <fullName evidence="1">Uncharacterized protein</fullName>
    </submittedName>
</protein>
<gene>
    <name evidence="1" type="ORF">ZHD862_LOCUS9047</name>
</gene>
<evidence type="ECO:0000313" key="1">
    <source>
        <dbReference type="EMBL" id="CAF0933068.1"/>
    </source>
</evidence>
<sequence>MSNSISQEVTPSQGQFLTIHYNPAVHPKQISLLDTDGQQILYTLIPSNQDIPVQAVPQQQPNHIPTIPNAMNIPHNANVCCICGSHAIAKCTFGISRGTPCGRLLCLSHVCELPGINGGRYPHCPEHYRYIQQNKCNVM</sequence>
<proteinExistence type="predicted"/>
<dbReference type="EMBL" id="CAJNOT010000302">
    <property type="protein sequence ID" value="CAF0933068.1"/>
    <property type="molecule type" value="Genomic_DNA"/>
</dbReference>
<accession>A0A814BVN1</accession>